<dbReference type="Proteomes" id="UP001589646">
    <property type="component" value="Unassembled WGS sequence"/>
</dbReference>
<dbReference type="RefSeq" id="WP_346124289.1">
    <property type="nucleotide sequence ID" value="NZ_BAAAXC010000015.1"/>
</dbReference>
<evidence type="ECO:0000313" key="2">
    <source>
        <dbReference type="Proteomes" id="UP001589646"/>
    </source>
</evidence>
<sequence>MFIQVMRAGATDVSGLRAALDRWVEELSGGATGWLGTTAGVTDDGTFVNLARFESEQAARANSERPEQGEWWRETSKLLSGEVVFHDCPEVLPFLGGGSDDAGFVQVIEGRVRDVQRMRELNDLYESQFTDFRSDVLGGVAALWGEGSFTQAIYFTSEESAREGERRQPPPELKALFEEEMSLYEGDLVYYDLRDPWLLSAR</sequence>
<dbReference type="InterPro" id="IPR011008">
    <property type="entry name" value="Dimeric_a/b-barrel"/>
</dbReference>
<name>A0ABV5Q6G6_9ACTN</name>
<dbReference type="EMBL" id="JBHMCE010000010">
    <property type="protein sequence ID" value="MFB9531060.1"/>
    <property type="molecule type" value="Genomic_DNA"/>
</dbReference>
<organism evidence="1 2">
    <name type="scientific">Nonomuraea roseola</name>
    <dbReference type="NCBI Taxonomy" id="46179"/>
    <lineage>
        <taxon>Bacteria</taxon>
        <taxon>Bacillati</taxon>
        <taxon>Actinomycetota</taxon>
        <taxon>Actinomycetes</taxon>
        <taxon>Streptosporangiales</taxon>
        <taxon>Streptosporangiaceae</taxon>
        <taxon>Nonomuraea</taxon>
    </lineage>
</organism>
<proteinExistence type="predicted"/>
<reference evidence="1 2" key="1">
    <citation type="submission" date="2024-09" db="EMBL/GenBank/DDBJ databases">
        <authorList>
            <person name="Sun Q."/>
            <person name="Mori K."/>
        </authorList>
    </citation>
    <scope>NUCLEOTIDE SEQUENCE [LARGE SCALE GENOMIC DNA]</scope>
    <source>
        <strain evidence="1 2">JCM 3323</strain>
    </source>
</reference>
<evidence type="ECO:0008006" key="3">
    <source>
        <dbReference type="Google" id="ProtNLM"/>
    </source>
</evidence>
<evidence type="ECO:0000313" key="1">
    <source>
        <dbReference type="EMBL" id="MFB9531060.1"/>
    </source>
</evidence>
<protein>
    <recommendedName>
        <fullName evidence="3">ABM domain-containing protein</fullName>
    </recommendedName>
</protein>
<dbReference type="SUPFAM" id="SSF54909">
    <property type="entry name" value="Dimeric alpha+beta barrel"/>
    <property type="match status" value="1"/>
</dbReference>
<comment type="caution">
    <text evidence="1">The sequence shown here is derived from an EMBL/GenBank/DDBJ whole genome shotgun (WGS) entry which is preliminary data.</text>
</comment>
<accession>A0ABV5Q6G6</accession>
<gene>
    <name evidence="1" type="ORF">ACFFRN_31060</name>
</gene>
<keyword evidence="2" id="KW-1185">Reference proteome</keyword>